<keyword evidence="2" id="KW-1185">Reference proteome</keyword>
<keyword evidence="1" id="KW-0732">Signal</keyword>
<sequence length="111" mass="12201">MMKTSFFLAAMLALCGAGFAQDIDGNSYGELQNISDDFGGENMQDAVGDYDLGDNLYTAVEKRGRRPGSVVILPDCRARTSCVRNYKAWSVQVCRCPSSLICSKRSGRCIW</sequence>
<protein>
    <submittedName>
        <fullName evidence="3">Uncharacterized protein LOC109468651</fullName>
    </submittedName>
</protein>
<proteinExistence type="predicted"/>
<name>A0A6P4YDL8_BRABE</name>
<dbReference type="RefSeq" id="XP_019622533.1">
    <property type="nucleotide sequence ID" value="XM_019766974.1"/>
</dbReference>
<accession>A0A6P4YDL8</accession>
<feature type="chain" id="PRO_5028310587" evidence="1">
    <location>
        <begin position="21"/>
        <end position="111"/>
    </location>
</feature>
<dbReference type="AlphaFoldDB" id="A0A6P4YDL8"/>
<dbReference type="GeneID" id="109468651"/>
<gene>
    <name evidence="3" type="primary">LOC109468651</name>
</gene>
<evidence type="ECO:0000256" key="1">
    <source>
        <dbReference type="SAM" id="SignalP"/>
    </source>
</evidence>
<dbReference type="KEGG" id="bbel:109468651"/>
<organism evidence="2 3">
    <name type="scientific">Branchiostoma belcheri</name>
    <name type="common">Amphioxus</name>
    <dbReference type="NCBI Taxonomy" id="7741"/>
    <lineage>
        <taxon>Eukaryota</taxon>
        <taxon>Metazoa</taxon>
        <taxon>Chordata</taxon>
        <taxon>Cephalochordata</taxon>
        <taxon>Leptocardii</taxon>
        <taxon>Amphioxiformes</taxon>
        <taxon>Branchiostomatidae</taxon>
        <taxon>Branchiostoma</taxon>
    </lineage>
</organism>
<evidence type="ECO:0000313" key="3">
    <source>
        <dbReference type="RefSeq" id="XP_019622533.1"/>
    </source>
</evidence>
<evidence type="ECO:0000313" key="2">
    <source>
        <dbReference type="Proteomes" id="UP000515135"/>
    </source>
</evidence>
<dbReference type="OrthoDB" id="10044869at2759"/>
<dbReference type="Proteomes" id="UP000515135">
    <property type="component" value="Unplaced"/>
</dbReference>
<reference evidence="3" key="1">
    <citation type="submission" date="2025-08" db="UniProtKB">
        <authorList>
            <consortium name="RefSeq"/>
        </authorList>
    </citation>
    <scope>IDENTIFICATION</scope>
    <source>
        <tissue evidence="3">Gonad</tissue>
    </source>
</reference>
<feature type="signal peptide" evidence="1">
    <location>
        <begin position="1"/>
        <end position="20"/>
    </location>
</feature>